<gene>
    <name evidence="5" type="ORF">ZRA01_04250</name>
</gene>
<proteinExistence type="predicted"/>
<dbReference type="EMBL" id="BJNV01000006">
    <property type="protein sequence ID" value="GEC94352.1"/>
    <property type="molecule type" value="Genomic_DNA"/>
</dbReference>
<dbReference type="Gene3D" id="3.20.20.450">
    <property type="entry name" value="EAL domain"/>
    <property type="match status" value="1"/>
</dbReference>
<dbReference type="CDD" id="cd01948">
    <property type="entry name" value="EAL"/>
    <property type="match status" value="1"/>
</dbReference>
<dbReference type="PROSITE" id="PS50110">
    <property type="entry name" value="RESPONSE_REGULATORY"/>
    <property type="match status" value="1"/>
</dbReference>
<feature type="modified residue" description="4-aspartylphosphate" evidence="1">
    <location>
        <position position="303"/>
    </location>
</feature>
<dbReference type="InterPro" id="IPR035919">
    <property type="entry name" value="EAL_sf"/>
</dbReference>
<dbReference type="Pfam" id="PF00563">
    <property type="entry name" value="EAL"/>
    <property type="match status" value="1"/>
</dbReference>
<dbReference type="PROSITE" id="PS50883">
    <property type="entry name" value="EAL"/>
    <property type="match status" value="1"/>
</dbReference>
<accession>A0A4Y4CQN4</accession>
<reference evidence="5 6" key="1">
    <citation type="submission" date="2019-06" db="EMBL/GenBank/DDBJ databases">
        <title>Whole genome shotgun sequence of Zoogloea ramigera NBRC 15342.</title>
        <authorList>
            <person name="Hosoyama A."/>
            <person name="Uohara A."/>
            <person name="Ohji S."/>
            <person name="Ichikawa N."/>
        </authorList>
    </citation>
    <scope>NUCLEOTIDE SEQUENCE [LARGE SCALE GENOMIC DNA]</scope>
    <source>
        <strain evidence="5 6">NBRC 15342</strain>
    </source>
</reference>
<keyword evidence="1" id="KW-0597">Phosphoprotein</keyword>
<organism evidence="5 6">
    <name type="scientific">Zoogloea ramigera</name>
    <dbReference type="NCBI Taxonomy" id="350"/>
    <lineage>
        <taxon>Bacteria</taxon>
        <taxon>Pseudomonadati</taxon>
        <taxon>Pseudomonadota</taxon>
        <taxon>Betaproteobacteria</taxon>
        <taxon>Rhodocyclales</taxon>
        <taxon>Zoogloeaceae</taxon>
        <taxon>Zoogloea</taxon>
    </lineage>
</organism>
<dbReference type="SUPFAM" id="SSF52172">
    <property type="entry name" value="CheY-like"/>
    <property type="match status" value="1"/>
</dbReference>
<dbReference type="AlphaFoldDB" id="A0A4Y4CQN4"/>
<dbReference type="PANTHER" id="PTHR45228:SF8">
    <property type="entry name" value="TWO-COMPONENT RESPONSE REGULATOR-RELATED"/>
    <property type="match status" value="1"/>
</dbReference>
<feature type="domain" description="Response regulatory" evidence="3">
    <location>
        <begin position="254"/>
        <end position="369"/>
    </location>
</feature>
<feature type="coiled-coil region" evidence="2">
    <location>
        <begin position="371"/>
        <end position="416"/>
    </location>
</feature>
<evidence type="ECO:0000313" key="6">
    <source>
        <dbReference type="Proteomes" id="UP000318422"/>
    </source>
</evidence>
<keyword evidence="2" id="KW-0175">Coiled coil</keyword>
<sequence length="517" mass="55460">MEHPRNLAAAPSTLLYQPRFDCRSGLLSGVHASLAGLDRGDGTFLDNLSGAGLMALREACVRVAGWSESHGRPLALTLGAHIEVLCLPEFATQLHALLVETRLPPQSLELEIVTLYGDISEAGERALQQLKNCGVRFTLSAASPACAHLAWTRRLLPLDGIEVPSRLVDDVAADPEGVAIIRALVTRAHKLGLSVCAKDVGASRTASVMVATGCDLLQGALFGLPLPAAEFEALLAADTRLDNAHLRGPRPERTLLLVDDEENILSSLRRLLRRDGYTILTATGGLAALELLATHPVDVIISDQRMPGMTGVEFLRKAKDMHPDSVRLMLSGYSDLQSVTDAINEGAIYKFLSKPWDDAMLRANIEEAFRRKLLADDNRRLSSELKDANEALARINTQLQEVLADQQRRLSMEEAALGITQEALAVAPQPLIGIDPTGMIALANDAAGRLFPEQGPLIGQGGDEALPAALAPLLDGSARETDLVCAGRQYHVEAHPLGGQHGERGLLLSFTCEGCQT</sequence>
<dbReference type="GO" id="GO:0000160">
    <property type="term" value="P:phosphorelay signal transduction system"/>
    <property type="evidence" value="ECO:0007669"/>
    <property type="project" value="InterPro"/>
</dbReference>
<evidence type="ECO:0000256" key="1">
    <source>
        <dbReference type="PROSITE-ProRule" id="PRU00169"/>
    </source>
</evidence>
<comment type="caution">
    <text evidence="5">The sequence shown here is derived from an EMBL/GenBank/DDBJ whole genome shotgun (WGS) entry which is preliminary data.</text>
</comment>
<dbReference type="RefSeq" id="WP_218028635.1">
    <property type="nucleotide sequence ID" value="NZ_BJNV01000006.1"/>
</dbReference>
<dbReference type="SMART" id="SM00052">
    <property type="entry name" value="EAL"/>
    <property type="match status" value="1"/>
</dbReference>
<evidence type="ECO:0008006" key="7">
    <source>
        <dbReference type="Google" id="ProtNLM"/>
    </source>
</evidence>
<dbReference type="InterPro" id="IPR001789">
    <property type="entry name" value="Sig_transdc_resp-reg_receiver"/>
</dbReference>
<dbReference type="Gene3D" id="3.40.50.2300">
    <property type="match status" value="1"/>
</dbReference>
<evidence type="ECO:0000259" key="3">
    <source>
        <dbReference type="PROSITE" id="PS50110"/>
    </source>
</evidence>
<feature type="domain" description="EAL" evidence="4">
    <location>
        <begin position="1"/>
        <end position="239"/>
    </location>
</feature>
<evidence type="ECO:0000313" key="5">
    <source>
        <dbReference type="EMBL" id="GEC94352.1"/>
    </source>
</evidence>
<protein>
    <recommendedName>
        <fullName evidence="7">EAL domain-containing protein (Putative c-di-GMP-specific phosphodiesterase class I)</fullName>
    </recommendedName>
</protein>
<dbReference type="InterPro" id="IPR001633">
    <property type="entry name" value="EAL_dom"/>
</dbReference>
<evidence type="ECO:0000259" key="4">
    <source>
        <dbReference type="PROSITE" id="PS50883"/>
    </source>
</evidence>
<dbReference type="PANTHER" id="PTHR45228">
    <property type="entry name" value="CYCLIC DI-GMP PHOSPHODIESTERASE TM_0186-RELATED"/>
    <property type="match status" value="1"/>
</dbReference>
<dbReference type="Proteomes" id="UP000318422">
    <property type="component" value="Unassembled WGS sequence"/>
</dbReference>
<dbReference type="CDD" id="cd17569">
    <property type="entry name" value="REC_HupR-like"/>
    <property type="match status" value="1"/>
</dbReference>
<dbReference type="SUPFAM" id="SSF141868">
    <property type="entry name" value="EAL domain-like"/>
    <property type="match status" value="1"/>
</dbReference>
<dbReference type="SMART" id="SM00448">
    <property type="entry name" value="REC"/>
    <property type="match status" value="1"/>
</dbReference>
<name>A0A4Y4CQN4_ZOORA</name>
<dbReference type="Pfam" id="PF00072">
    <property type="entry name" value="Response_reg"/>
    <property type="match status" value="1"/>
</dbReference>
<keyword evidence="6" id="KW-1185">Reference proteome</keyword>
<evidence type="ECO:0000256" key="2">
    <source>
        <dbReference type="SAM" id="Coils"/>
    </source>
</evidence>
<dbReference type="InterPro" id="IPR011006">
    <property type="entry name" value="CheY-like_superfamily"/>
</dbReference>
<dbReference type="InterPro" id="IPR052020">
    <property type="entry name" value="Cyclic_di-GMP/3'3'-cGAMP_PDE"/>
</dbReference>